<gene>
    <name evidence="1" type="ORF">METZ01_LOCUS109842</name>
</gene>
<evidence type="ECO:0000313" key="1">
    <source>
        <dbReference type="EMBL" id="SVA56988.1"/>
    </source>
</evidence>
<reference evidence="1" key="1">
    <citation type="submission" date="2018-05" db="EMBL/GenBank/DDBJ databases">
        <authorList>
            <person name="Lanie J.A."/>
            <person name="Ng W.-L."/>
            <person name="Kazmierczak K.M."/>
            <person name="Andrzejewski T.M."/>
            <person name="Davidsen T.M."/>
            <person name="Wayne K.J."/>
            <person name="Tettelin H."/>
            <person name="Glass J.I."/>
            <person name="Rusch D."/>
            <person name="Podicherti R."/>
            <person name="Tsui H.-C.T."/>
            <person name="Winkler M.E."/>
        </authorList>
    </citation>
    <scope>NUCLEOTIDE SEQUENCE</scope>
</reference>
<name>A0A381WXI4_9ZZZZ</name>
<dbReference type="EMBL" id="UINC01013149">
    <property type="protein sequence ID" value="SVA56988.1"/>
    <property type="molecule type" value="Genomic_DNA"/>
</dbReference>
<proteinExistence type="predicted"/>
<organism evidence="1">
    <name type="scientific">marine metagenome</name>
    <dbReference type="NCBI Taxonomy" id="408172"/>
    <lineage>
        <taxon>unclassified sequences</taxon>
        <taxon>metagenomes</taxon>
        <taxon>ecological metagenomes</taxon>
    </lineage>
</organism>
<protein>
    <submittedName>
        <fullName evidence="1">Uncharacterized protein</fullName>
    </submittedName>
</protein>
<accession>A0A381WXI4</accession>
<dbReference type="AlphaFoldDB" id="A0A381WXI4"/>
<sequence>MASMTVVVYQDEVVGVVVVAVIA</sequence>